<dbReference type="Gene3D" id="1.10.486.10">
    <property type="entry name" value="PCRA, domain 4"/>
    <property type="match status" value="2"/>
</dbReference>
<dbReference type="InterPro" id="IPR002121">
    <property type="entry name" value="HRDC_dom"/>
</dbReference>
<sequence>MSQIAGAPGDVRVQGAEAVLAQLDDEQRAAAQAVSGPVCILAGAGTGKTRTITHRIAYGVHTGAFVPEQVLAVTFTARAAGELRSRLAGLGVGGVQARTFHAAAMRQLRYFAPRVLGGPMPELVENKLRLVAAAASRSRLSTDRTSLRDLASEIEWAKTTLATPDDYPARAQAAGREPPFESAAVARVYASYESAKQRDGALDFEDLLLVTAFALEEHPDVARQVRGQYRHFVVDEYQDVNPLQQRLLDAWLGGRADVCVVGDPNQTIYSFTGADPDYLLGFADRYPDAEVVKLERDYRSTPQVVALANKLIGQAPPRKGLPGLRLLGQRADGPAPRFFEHPDEPTEAAAVAQACRALVEAGTPAAEIAVLFRINAQSEVYENALAAVGVPYVLRGGERFFERPEVREAILLLRGAAAGGTEPGALVPTVRDVLASTGWVEHRPPPGGAARDRWQSLAALVDLAVDLVAEDPTMDLAGFVSHLAARADAQHAPTVQGVTLASMHAAKGLEWDAVFVVGLVDGVLPISQSLSRPDAVEEERRLLYVAVTRAREQLTLSWSLARNPGGRRSRPRSRFLDGLVPGSTPTAAPPQRRQKRAKVVLEGEAGELFERLRAWRSETAASASVPAYVVFTDATLQAIAETRPASLRELAALPGIGARKLELYGEDVLSTLGS</sequence>
<dbReference type="InterPro" id="IPR000212">
    <property type="entry name" value="DNA_helicase_UvrD/REP"/>
</dbReference>
<dbReference type="InterPro" id="IPR013986">
    <property type="entry name" value="DExx_box_DNA_helicase_dom_sf"/>
</dbReference>
<dbReference type="CDD" id="cd17932">
    <property type="entry name" value="DEXQc_UvrD"/>
    <property type="match status" value="1"/>
</dbReference>
<dbReference type="PROSITE" id="PS51217">
    <property type="entry name" value="UVRD_HELICASE_CTER"/>
    <property type="match status" value="1"/>
</dbReference>
<dbReference type="STRING" id="1137991.SAMN05660642_00305"/>
<evidence type="ECO:0000313" key="14">
    <source>
        <dbReference type="EMBL" id="SDL57628.1"/>
    </source>
</evidence>
<dbReference type="PANTHER" id="PTHR11070">
    <property type="entry name" value="UVRD / RECB / PCRA DNA HELICASE FAMILY MEMBER"/>
    <property type="match status" value="1"/>
</dbReference>
<dbReference type="EC" id="5.6.2.4" evidence="8"/>
<evidence type="ECO:0000256" key="8">
    <source>
        <dbReference type="ARBA" id="ARBA00034808"/>
    </source>
</evidence>
<evidence type="ECO:0000256" key="3">
    <source>
        <dbReference type="ARBA" id="ARBA00022801"/>
    </source>
</evidence>
<dbReference type="InterPro" id="IPR044876">
    <property type="entry name" value="HRDC_dom_sf"/>
</dbReference>
<dbReference type="GO" id="GO:0043138">
    <property type="term" value="F:3'-5' DNA helicase activity"/>
    <property type="evidence" value="ECO:0007669"/>
    <property type="project" value="UniProtKB-EC"/>
</dbReference>
<feature type="binding site" evidence="10">
    <location>
        <begin position="42"/>
        <end position="49"/>
    </location>
    <ligand>
        <name>ATP</name>
        <dbReference type="ChEBI" id="CHEBI:30616"/>
    </ligand>
</feature>
<dbReference type="GO" id="GO:0033202">
    <property type="term" value="C:DNA helicase complex"/>
    <property type="evidence" value="ECO:0007669"/>
    <property type="project" value="TreeGrafter"/>
</dbReference>
<keyword evidence="4 10" id="KW-0347">Helicase</keyword>
<comment type="catalytic activity">
    <reaction evidence="9">
        <text>ATP + H2O = ADP + phosphate + H(+)</text>
        <dbReference type="Rhea" id="RHEA:13065"/>
        <dbReference type="ChEBI" id="CHEBI:15377"/>
        <dbReference type="ChEBI" id="CHEBI:15378"/>
        <dbReference type="ChEBI" id="CHEBI:30616"/>
        <dbReference type="ChEBI" id="CHEBI:43474"/>
        <dbReference type="ChEBI" id="CHEBI:456216"/>
        <dbReference type="EC" id="5.6.2.4"/>
    </reaction>
</comment>
<evidence type="ECO:0000256" key="6">
    <source>
        <dbReference type="ARBA" id="ARBA00023235"/>
    </source>
</evidence>
<gene>
    <name evidence="14" type="ORF">SAMN05660642_00305</name>
</gene>
<organism evidence="14 15">
    <name type="scientific">Geodermatophilus siccatus</name>
    <dbReference type="NCBI Taxonomy" id="1137991"/>
    <lineage>
        <taxon>Bacteria</taxon>
        <taxon>Bacillati</taxon>
        <taxon>Actinomycetota</taxon>
        <taxon>Actinomycetes</taxon>
        <taxon>Geodermatophilales</taxon>
        <taxon>Geodermatophilaceae</taxon>
        <taxon>Geodermatophilus</taxon>
    </lineage>
</organism>
<dbReference type="PROSITE" id="PS51198">
    <property type="entry name" value="UVRD_HELICASE_ATP_BIND"/>
    <property type="match status" value="1"/>
</dbReference>
<dbReference type="SUPFAM" id="SSF52540">
    <property type="entry name" value="P-loop containing nucleoside triphosphate hydrolases"/>
    <property type="match status" value="1"/>
</dbReference>
<dbReference type="InterPro" id="IPR010997">
    <property type="entry name" value="HRDC-like_sf"/>
</dbReference>
<dbReference type="RefSeq" id="WP_091212858.1">
    <property type="nucleotide sequence ID" value="NZ_FNHE01000001.1"/>
</dbReference>
<dbReference type="Gene3D" id="1.10.10.160">
    <property type="match status" value="1"/>
</dbReference>
<dbReference type="GO" id="GO:0005524">
    <property type="term" value="F:ATP binding"/>
    <property type="evidence" value="ECO:0007669"/>
    <property type="project" value="UniProtKB-UniRule"/>
</dbReference>
<dbReference type="Gene3D" id="3.40.50.300">
    <property type="entry name" value="P-loop containing nucleotide triphosphate hydrolases"/>
    <property type="match status" value="3"/>
</dbReference>
<dbReference type="AlphaFoldDB" id="A0A1G9L6L6"/>
<dbReference type="GO" id="GO:0003677">
    <property type="term" value="F:DNA binding"/>
    <property type="evidence" value="ECO:0007669"/>
    <property type="project" value="InterPro"/>
</dbReference>
<dbReference type="GO" id="GO:0000725">
    <property type="term" value="P:recombinational repair"/>
    <property type="evidence" value="ECO:0007669"/>
    <property type="project" value="TreeGrafter"/>
</dbReference>
<dbReference type="InterPro" id="IPR027417">
    <property type="entry name" value="P-loop_NTPase"/>
</dbReference>
<dbReference type="Pfam" id="PF00570">
    <property type="entry name" value="HRDC"/>
    <property type="match status" value="1"/>
</dbReference>
<dbReference type="OrthoDB" id="9806690at2"/>
<reference evidence="15" key="1">
    <citation type="submission" date="2016-10" db="EMBL/GenBank/DDBJ databases">
        <authorList>
            <person name="Varghese N."/>
            <person name="Submissions S."/>
        </authorList>
    </citation>
    <scope>NUCLEOTIDE SEQUENCE [LARGE SCALE GENOMIC DNA]</scope>
    <source>
        <strain evidence="15">DSM 45419</strain>
    </source>
</reference>
<dbReference type="GO" id="GO:0005829">
    <property type="term" value="C:cytosol"/>
    <property type="evidence" value="ECO:0007669"/>
    <property type="project" value="TreeGrafter"/>
</dbReference>
<dbReference type="Pfam" id="PF00580">
    <property type="entry name" value="UvrD-helicase"/>
    <property type="match status" value="1"/>
</dbReference>
<dbReference type="InterPro" id="IPR014017">
    <property type="entry name" value="DNA_helicase_UvrD-like_C"/>
</dbReference>
<dbReference type="GO" id="GO:0016887">
    <property type="term" value="F:ATP hydrolysis activity"/>
    <property type="evidence" value="ECO:0007669"/>
    <property type="project" value="RHEA"/>
</dbReference>
<dbReference type="PROSITE" id="PS50967">
    <property type="entry name" value="HRDC"/>
    <property type="match status" value="1"/>
</dbReference>
<dbReference type="PANTHER" id="PTHR11070:SF69">
    <property type="entry name" value="ATP-DEPENDENT DNA HELICASE UVRD2"/>
    <property type="match status" value="1"/>
</dbReference>
<keyword evidence="5 10" id="KW-0067">ATP-binding</keyword>
<dbReference type="FunFam" id="3.40.50.300:FF:001181">
    <property type="entry name" value="DNA helicase"/>
    <property type="match status" value="1"/>
</dbReference>
<comment type="catalytic activity">
    <reaction evidence="7">
        <text>Couples ATP hydrolysis with the unwinding of duplex DNA by translocating in the 3'-5' direction.</text>
        <dbReference type="EC" id="5.6.2.4"/>
    </reaction>
</comment>
<feature type="domain" description="UvrD-like helicase C-terminal" evidence="13">
    <location>
        <begin position="302"/>
        <end position="552"/>
    </location>
</feature>
<dbReference type="EMBL" id="FNHE01000001">
    <property type="protein sequence ID" value="SDL57628.1"/>
    <property type="molecule type" value="Genomic_DNA"/>
</dbReference>
<evidence type="ECO:0000259" key="13">
    <source>
        <dbReference type="PROSITE" id="PS51217"/>
    </source>
</evidence>
<keyword evidence="15" id="KW-1185">Reference proteome</keyword>
<evidence type="ECO:0000256" key="2">
    <source>
        <dbReference type="ARBA" id="ARBA00022741"/>
    </source>
</evidence>
<dbReference type="SUPFAM" id="SSF47819">
    <property type="entry name" value="HRDC-like"/>
    <property type="match status" value="1"/>
</dbReference>
<keyword evidence="2 10" id="KW-0547">Nucleotide-binding</keyword>
<evidence type="ECO:0000259" key="11">
    <source>
        <dbReference type="PROSITE" id="PS50967"/>
    </source>
</evidence>
<dbReference type="Pfam" id="PF13361">
    <property type="entry name" value="UvrD_C"/>
    <property type="match status" value="2"/>
</dbReference>
<dbReference type="CDD" id="cd18807">
    <property type="entry name" value="SF1_C_UvrD"/>
    <property type="match status" value="1"/>
</dbReference>
<dbReference type="Gene3D" id="1.10.150.80">
    <property type="entry name" value="HRDC domain"/>
    <property type="match status" value="1"/>
</dbReference>
<protein>
    <recommendedName>
        <fullName evidence="8">DNA 3'-5' helicase</fullName>
        <ecNumber evidence="8">5.6.2.4</ecNumber>
    </recommendedName>
</protein>
<proteinExistence type="inferred from homology"/>
<feature type="domain" description="UvrD-like helicase ATP-binding" evidence="12">
    <location>
        <begin position="21"/>
        <end position="301"/>
    </location>
</feature>
<dbReference type="Proteomes" id="UP000198680">
    <property type="component" value="Unassembled WGS sequence"/>
</dbReference>
<name>A0A1G9L6L6_9ACTN</name>
<evidence type="ECO:0000256" key="1">
    <source>
        <dbReference type="ARBA" id="ARBA00009922"/>
    </source>
</evidence>
<dbReference type="SMART" id="SM00341">
    <property type="entry name" value="HRDC"/>
    <property type="match status" value="1"/>
</dbReference>
<accession>A0A1G9L6L6</accession>
<evidence type="ECO:0000256" key="7">
    <source>
        <dbReference type="ARBA" id="ARBA00034617"/>
    </source>
</evidence>
<keyword evidence="3 10" id="KW-0378">Hydrolase</keyword>
<evidence type="ECO:0000313" key="15">
    <source>
        <dbReference type="Proteomes" id="UP000198680"/>
    </source>
</evidence>
<evidence type="ECO:0000256" key="10">
    <source>
        <dbReference type="PROSITE-ProRule" id="PRU00560"/>
    </source>
</evidence>
<feature type="domain" description="HRDC" evidence="11">
    <location>
        <begin position="602"/>
        <end position="674"/>
    </location>
</feature>
<evidence type="ECO:0000256" key="9">
    <source>
        <dbReference type="ARBA" id="ARBA00048988"/>
    </source>
</evidence>
<dbReference type="InterPro" id="IPR014016">
    <property type="entry name" value="UvrD-like_ATP-bd"/>
</dbReference>
<evidence type="ECO:0000259" key="12">
    <source>
        <dbReference type="PROSITE" id="PS51198"/>
    </source>
</evidence>
<evidence type="ECO:0000256" key="5">
    <source>
        <dbReference type="ARBA" id="ARBA00022840"/>
    </source>
</evidence>
<comment type="similarity">
    <text evidence="1">Belongs to the helicase family. UvrD subfamily.</text>
</comment>
<evidence type="ECO:0000256" key="4">
    <source>
        <dbReference type="ARBA" id="ARBA00022806"/>
    </source>
</evidence>
<keyword evidence="6" id="KW-0413">Isomerase</keyword>